<dbReference type="Proteomes" id="UP001150941">
    <property type="component" value="Unassembled WGS sequence"/>
</dbReference>
<evidence type="ECO:0000313" key="2">
    <source>
        <dbReference type="EMBL" id="KAJ5239847.1"/>
    </source>
</evidence>
<dbReference type="RefSeq" id="XP_058332766.1">
    <property type="nucleotide sequence ID" value="XM_058473763.1"/>
</dbReference>
<evidence type="ECO:0000256" key="1">
    <source>
        <dbReference type="SAM" id="MobiDB-lite"/>
    </source>
</evidence>
<reference evidence="2" key="1">
    <citation type="submission" date="2022-11" db="EMBL/GenBank/DDBJ databases">
        <authorList>
            <person name="Petersen C."/>
        </authorList>
    </citation>
    <scope>NUCLEOTIDE SEQUENCE</scope>
    <source>
        <strain evidence="2">IBT 19713</strain>
    </source>
</reference>
<dbReference type="AlphaFoldDB" id="A0A9W9PBH6"/>
<protein>
    <submittedName>
        <fullName evidence="2">Uncharacterized protein</fullName>
    </submittedName>
</protein>
<name>A0A9W9PBH6_9EURO</name>
<keyword evidence="3" id="KW-1185">Reference proteome</keyword>
<dbReference type="EMBL" id="JAPQKS010000003">
    <property type="protein sequence ID" value="KAJ5239847.1"/>
    <property type="molecule type" value="Genomic_DNA"/>
</dbReference>
<organism evidence="2 3">
    <name type="scientific">Penicillium chermesinum</name>
    <dbReference type="NCBI Taxonomy" id="63820"/>
    <lineage>
        <taxon>Eukaryota</taxon>
        <taxon>Fungi</taxon>
        <taxon>Dikarya</taxon>
        <taxon>Ascomycota</taxon>
        <taxon>Pezizomycotina</taxon>
        <taxon>Eurotiomycetes</taxon>
        <taxon>Eurotiomycetidae</taxon>
        <taxon>Eurotiales</taxon>
        <taxon>Aspergillaceae</taxon>
        <taxon>Penicillium</taxon>
    </lineage>
</organism>
<sequence>MVSSTFNASSDFEAPQNSDLGLLPDPNLRDDSLTPEGIVPLTGKPPHYQARRVLNALLNKNIPVMEYGAQFVFRHGHTRELMAYEWTIPDAQMEKASQIVQEHGISGFGENLMETAIDGVHIHIIPLSATFLTFEDAERAPSIIDTDAMIHTPTPLKYMESLIKQLIRIPAGEICRGPFEEDLLGLIRSYVIRQHEPEICQVTRRQVIDSAYRRMESWDWSNVGNGYDDILKELVEDPGFIEELTSDDPSF</sequence>
<feature type="compositionally biased region" description="Polar residues" evidence="1">
    <location>
        <begin position="1"/>
        <end position="19"/>
    </location>
</feature>
<evidence type="ECO:0000313" key="3">
    <source>
        <dbReference type="Proteomes" id="UP001150941"/>
    </source>
</evidence>
<reference evidence="2" key="2">
    <citation type="journal article" date="2023" name="IMA Fungus">
        <title>Comparative genomic study of the Penicillium genus elucidates a diverse pangenome and 15 lateral gene transfer events.</title>
        <authorList>
            <person name="Petersen C."/>
            <person name="Sorensen T."/>
            <person name="Nielsen M.R."/>
            <person name="Sondergaard T.E."/>
            <person name="Sorensen J.L."/>
            <person name="Fitzpatrick D.A."/>
            <person name="Frisvad J.C."/>
            <person name="Nielsen K.L."/>
        </authorList>
    </citation>
    <scope>NUCLEOTIDE SEQUENCE</scope>
    <source>
        <strain evidence="2">IBT 19713</strain>
    </source>
</reference>
<proteinExistence type="predicted"/>
<feature type="region of interest" description="Disordered" evidence="1">
    <location>
        <begin position="1"/>
        <end position="36"/>
    </location>
</feature>
<accession>A0A9W9PBH6</accession>
<dbReference type="GeneID" id="83201066"/>
<comment type="caution">
    <text evidence="2">The sequence shown here is derived from an EMBL/GenBank/DDBJ whole genome shotgun (WGS) entry which is preliminary data.</text>
</comment>
<gene>
    <name evidence="2" type="ORF">N7468_004466</name>
</gene>